<feature type="domain" description="Peptidase M16 N-terminal" evidence="7">
    <location>
        <begin position="82"/>
        <end position="205"/>
    </location>
</feature>
<gene>
    <name evidence="9" type="ORF">COA71_08005</name>
</gene>
<dbReference type="AlphaFoldDB" id="A0A2A5CCH6"/>
<protein>
    <submittedName>
        <fullName evidence="9">Peptidase M16</fullName>
    </submittedName>
</protein>
<dbReference type="PANTHER" id="PTHR43690">
    <property type="entry name" value="NARDILYSIN"/>
    <property type="match status" value="1"/>
</dbReference>
<evidence type="ECO:0000256" key="1">
    <source>
        <dbReference type="ARBA" id="ARBA00007261"/>
    </source>
</evidence>
<evidence type="ECO:0000256" key="2">
    <source>
        <dbReference type="ARBA" id="ARBA00022670"/>
    </source>
</evidence>
<feature type="signal peptide" evidence="6">
    <location>
        <begin position="1"/>
        <end position="23"/>
    </location>
</feature>
<keyword evidence="4" id="KW-0862">Zinc</keyword>
<evidence type="ECO:0000256" key="4">
    <source>
        <dbReference type="ARBA" id="ARBA00022833"/>
    </source>
</evidence>
<sequence>MLPTNKLLLKSLFLTATCCVLLACSDSDNLDNEDSASTNTTSENSVSSALPAGVTLLERVEANNNELLISYSKFQLDNGLTIVIHEDHSDPIVKVDVTYHVGSAREEARRSGFAHFFEHMMFQGSEHVGDDEHFKIVTESGGTMNGSTSNDRTNYYQTVPSNQLETMLWLESDRMGFLLDAVTQEKFEIQRDTVKNERGQNVENSPYGRFNEINSSALYPPEHPYSWPTIGYPEDLDAATLDDLKNFFLRWYGPNNATLTIGGNVDETDVLNLVKQYFGEIPAGPEVLLDSQELITLDEDRYVSYVDENIRFPALLFTYPTVPLNHPDKVALEALNEVITGGRKSVFYKDFILTNKAIAATGFNNTMELAGSLTFYVMPFPGTPLSQFEEEIRAVLTNFNEDSISDEDLQIYKAQQEAGLINSLASVSGKVSQLAYYQTFYNNPNIIPEELEAIQNLTKDDILRVYNTYISGKAAVIQSIVPGDDPEGQAQPDNFTIPQQLSLLESANDNLEERIVVSAFDRSINPEAGPIPLVIMPEYWEASLDNGIDIIGALSNEIPTVNIRMSFDGGHLLESPEKYGLASLSADMMNEGTEQYSAEEFEIELDKLGSSISVSAGSQGTTISLRSLSRNLDATLDLLEERLFASVFTEDDLVRLRQQTIENIEASKEEPSSIAAGAYRKLIYGEGHPFAISSAGEIDTLENISLEDIQIFSRQSLVSQALDVVVIGDIEQEDILPKLNFLADIPNAGVVLPELPATPVITENTLYLIDKPQAPQSEIRIGYMGNLTYNPTGEYFERYLMNYTLGGAFSSRINLNLREDKGYTYGARSNFSATQYPGPFTASASVRADSTADSIVQFINEITQFRDQGITAEELAFTKNAIGQSEALDYETPGQKSRLLGQIIKYGLNRNFVNVQQEIINDLSIERVNELAREHLPVEEMILVVVGDKMLIEQSLIELGYNIVELDNEGQPL</sequence>
<proteinExistence type="inferred from homology"/>
<dbReference type="InterPro" id="IPR011249">
    <property type="entry name" value="Metalloenz_LuxS/M16"/>
</dbReference>
<keyword evidence="3" id="KW-0378">Hydrolase</keyword>
<feature type="domain" description="Peptidase M16 C-terminal" evidence="8">
    <location>
        <begin position="239"/>
        <end position="415"/>
    </location>
</feature>
<evidence type="ECO:0000313" key="9">
    <source>
        <dbReference type="EMBL" id="PCJ41492.1"/>
    </source>
</evidence>
<dbReference type="GO" id="GO:0006508">
    <property type="term" value="P:proteolysis"/>
    <property type="evidence" value="ECO:0007669"/>
    <property type="project" value="UniProtKB-KW"/>
</dbReference>
<keyword evidence="6" id="KW-0732">Signal</keyword>
<reference evidence="10" key="1">
    <citation type="submission" date="2017-08" db="EMBL/GenBank/DDBJ databases">
        <title>A dynamic microbial community with high functional redundancy inhabits the cold, oxic subseafloor aquifer.</title>
        <authorList>
            <person name="Tully B.J."/>
            <person name="Wheat C.G."/>
            <person name="Glazer B.T."/>
            <person name="Huber J.A."/>
        </authorList>
    </citation>
    <scope>NUCLEOTIDE SEQUENCE [LARGE SCALE GENOMIC DNA]</scope>
</reference>
<keyword evidence="2" id="KW-0645">Protease</keyword>
<keyword evidence="5" id="KW-0482">Metalloprotease</keyword>
<evidence type="ECO:0000256" key="5">
    <source>
        <dbReference type="ARBA" id="ARBA00023049"/>
    </source>
</evidence>
<name>A0A2A5CCH6_9GAMM</name>
<organism evidence="9 10">
    <name type="scientific">SAR86 cluster bacterium</name>
    <dbReference type="NCBI Taxonomy" id="2030880"/>
    <lineage>
        <taxon>Bacteria</taxon>
        <taxon>Pseudomonadati</taxon>
        <taxon>Pseudomonadota</taxon>
        <taxon>Gammaproteobacteria</taxon>
        <taxon>SAR86 cluster</taxon>
    </lineage>
</organism>
<dbReference type="GO" id="GO:0046872">
    <property type="term" value="F:metal ion binding"/>
    <property type="evidence" value="ECO:0007669"/>
    <property type="project" value="InterPro"/>
</dbReference>
<evidence type="ECO:0000259" key="7">
    <source>
        <dbReference type="Pfam" id="PF00675"/>
    </source>
</evidence>
<feature type="chain" id="PRO_5012088345" evidence="6">
    <location>
        <begin position="24"/>
        <end position="973"/>
    </location>
</feature>
<feature type="domain" description="Peptidase M16 N-terminal" evidence="7">
    <location>
        <begin position="558"/>
        <end position="674"/>
    </location>
</feature>
<evidence type="ECO:0000313" key="10">
    <source>
        <dbReference type="Proteomes" id="UP000228987"/>
    </source>
</evidence>
<evidence type="ECO:0000256" key="6">
    <source>
        <dbReference type="SAM" id="SignalP"/>
    </source>
</evidence>
<dbReference type="Proteomes" id="UP000228987">
    <property type="component" value="Unassembled WGS sequence"/>
</dbReference>
<dbReference type="SUPFAM" id="SSF63411">
    <property type="entry name" value="LuxS/MPP-like metallohydrolase"/>
    <property type="match status" value="4"/>
</dbReference>
<dbReference type="Pfam" id="PF05193">
    <property type="entry name" value="Peptidase_M16_C"/>
    <property type="match status" value="2"/>
</dbReference>
<comment type="caution">
    <text evidence="9">The sequence shown here is derived from an EMBL/GenBank/DDBJ whole genome shotgun (WGS) entry which is preliminary data.</text>
</comment>
<evidence type="ECO:0000259" key="8">
    <source>
        <dbReference type="Pfam" id="PF05193"/>
    </source>
</evidence>
<dbReference type="GO" id="GO:0008237">
    <property type="term" value="F:metallopeptidase activity"/>
    <property type="evidence" value="ECO:0007669"/>
    <property type="project" value="UniProtKB-KW"/>
</dbReference>
<dbReference type="PANTHER" id="PTHR43690:SF35">
    <property type="entry name" value="NON-CATALYTIC MEMBER OF PEPTIDASE SUBFAMILY M16B-RELATED"/>
    <property type="match status" value="1"/>
</dbReference>
<evidence type="ECO:0000256" key="3">
    <source>
        <dbReference type="ARBA" id="ARBA00022801"/>
    </source>
</evidence>
<dbReference type="InterPro" id="IPR050626">
    <property type="entry name" value="Peptidase_M16"/>
</dbReference>
<dbReference type="Pfam" id="PF00675">
    <property type="entry name" value="Peptidase_M16"/>
    <property type="match status" value="2"/>
</dbReference>
<comment type="similarity">
    <text evidence="1">Belongs to the peptidase M16 family.</text>
</comment>
<dbReference type="Gene3D" id="3.30.830.10">
    <property type="entry name" value="Metalloenzyme, LuxS/M16 peptidase-like"/>
    <property type="match status" value="4"/>
</dbReference>
<dbReference type="PROSITE" id="PS51257">
    <property type="entry name" value="PROKAR_LIPOPROTEIN"/>
    <property type="match status" value="1"/>
</dbReference>
<feature type="domain" description="Peptidase M16 C-terminal" evidence="8">
    <location>
        <begin position="703"/>
        <end position="881"/>
    </location>
</feature>
<dbReference type="InterPro" id="IPR007863">
    <property type="entry name" value="Peptidase_M16_C"/>
</dbReference>
<accession>A0A2A5CCH6</accession>
<dbReference type="InterPro" id="IPR011765">
    <property type="entry name" value="Pept_M16_N"/>
</dbReference>
<dbReference type="EMBL" id="NVWI01000005">
    <property type="protein sequence ID" value="PCJ41492.1"/>
    <property type="molecule type" value="Genomic_DNA"/>
</dbReference>